<dbReference type="Pfam" id="PF00856">
    <property type="entry name" value="SET"/>
    <property type="match status" value="1"/>
</dbReference>
<dbReference type="AlphaFoldDB" id="A0AAV8W8Z1"/>
<dbReference type="Proteomes" id="UP001159042">
    <property type="component" value="Unassembled WGS sequence"/>
</dbReference>
<dbReference type="PROSITE" id="PS50280">
    <property type="entry name" value="SET"/>
    <property type="match status" value="1"/>
</dbReference>
<accession>A0AAV8W8Z1</accession>
<evidence type="ECO:0000313" key="14">
    <source>
        <dbReference type="Proteomes" id="UP001159042"/>
    </source>
</evidence>
<dbReference type="PROSITE" id="PS50865">
    <property type="entry name" value="ZF_MYND_2"/>
    <property type="match status" value="1"/>
</dbReference>
<evidence type="ECO:0000256" key="9">
    <source>
        <dbReference type="ARBA" id="ARBA00093680"/>
    </source>
</evidence>
<dbReference type="Gene3D" id="1.25.40.10">
    <property type="entry name" value="Tetratricopeptide repeat domain"/>
    <property type="match status" value="1"/>
</dbReference>
<dbReference type="PANTHER" id="PTHR46165">
    <property type="entry name" value="SET AND MYND DOMAIN-CONTAINING PROTEIN 4"/>
    <property type="match status" value="1"/>
</dbReference>
<keyword evidence="6" id="KW-0862">Zinc</keyword>
<dbReference type="GO" id="GO:0032259">
    <property type="term" value="P:methylation"/>
    <property type="evidence" value="ECO:0007669"/>
    <property type="project" value="UniProtKB-KW"/>
</dbReference>
<gene>
    <name evidence="13" type="ORF">NQ315_001581</name>
</gene>
<organism evidence="13 14">
    <name type="scientific">Exocentrus adspersus</name>
    <dbReference type="NCBI Taxonomy" id="1586481"/>
    <lineage>
        <taxon>Eukaryota</taxon>
        <taxon>Metazoa</taxon>
        <taxon>Ecdysozoa</taxon>
        <taxon>Arthropoda</taxon>
        <taxon>Hexapoda</taxon>
        <taxon>Insecta</taxon>
        <taxon>Pterygota</taxon>
        <taxon>Neoptera</taxon>
        <taxon>Endopterygota</taxon>
        <taxon>Coleoptera</taxon>
        <taxon>Polyphaga</taxon>
        <taxon>Cucujiformia</taxon>
        <taxon>Chrysomeloidea</taxon>
        <taxon>Cerambycidae</taxon>
        <taxon>Lamiinae</taxon>
        <taxon>Acanthocinini</taxon>
        <taxon>Exocentrus</taxon>
    </lineage>
</organism>
<keyword evidence="3" id="KW-0949">S-adenosyl-L-methionine</keyword>
<evidence type="ECO:0000256" key="1">
    <source>
        <dbReference type="ARBA" id="ARBA00022603"/>
    </source>
</evidence>
<dbReference type="InterPro" id="IPR052097">
    <property type="entry name" value="SET-MYND_domain_protein"/>
</dbReference>
<evidence type="ECO:0000259" key="12">
    <source>
        <dbReference type="PROSITE" id="PS50865"/>
    </source>
</evidence>
<dbReference type="PANTHER" id="PTHR46165:SF6">
    <property type="entry name" value="SET AND MYND DOMAIN-CONTAINING PROTEIN 4-LIKE PROTEIN"/>
    <property type="match status" value="1"/>
</dbReference>
<evidence type="ECO:0000256" key="6">
    <source>
        <dbReference type="ARBA" id="ARBA00022833"/>
    </source>
</evidence>
<evidence type="ECO:0000256" key="2">
    <source>
        <dbReference type="ARBA" id="ARBA00022679"/>
    </source>
</evidence>
<dbReference type="Gene3D" id="2.170.270.10">
    <property type="entry name" value="SET domain"/>
    <property type="match status" value="1"/>
</dbReference>
<evidence type="ECO:0000256" key="3">
    <source>
        <dbReference type="ARBA" id="ARBA00022691"/>
    </source>
</evidence>
<dbReference type="SUPFAM" id="SSF144232">
    <property type="entry name" value="HIT/MYND zinc finger-like"/>
    <property type="match status" value="1"/>
</dbReference>
<dbReference type="Pfam" id="PF01753">
    <property type="entry name" value="zf-MYND"/>
    <property type="match status" value="1"/>
</dbReference>
<dbReference type="GO" id="GO:0008270">
    <property type="term" value="F:zinc ion binding"/>
    <property type="evidence" value="ECO:0007669"/>
    <property type="project" value="UniProtKB-KW"/>
</dbReference>
<keyword evidence="4" id="KW-0479">Metal-binding</keyword>
<dbReference type="Gene3D" id="1.10.220.160">
    <property type="match status" value="1"/>
</dbReference>
<evidence type="ECO:0000256" key="4">
    <source>
        <dbReference type="ARBA" id="ARBA00022723"/>
    </source>
</evidence>
<dbReference type="GO" id="GO:0008170">
    <property type="term" value="F:N-methyltransferase activity"/>
    <property type="evidence" value="ECO:0007669"/>
    <property type="project" value="UniProtKB-ARBA"/>
</dbReference>
<sequence length="534" mass="61145">MMDADGIVAELLRLLGTKRRVAEVSKEFSTKRTNAERARFAYRLLEAHELLPALGNEMFKAKKNGEAIKLYTHSVALAQEGAENLALAYANRSAVLFEERFYEECLLDIDRALANNYPDNLKMKLLSRQEKAKQLKAKQAPRAYHEPIPEIPEDHRNKRIQCASDAIKIHCTETQGRHVIATRDVAPGEILVVEKPFCHILLEQFYNHCHECLELCYNLIPCTGCTQVLYCSDKCGQDAVAYHKYECRILATVKKLKMDKLKLLPMKIALLVKDKYSTIADTSTADACEDDTYCSDRYKEIHNLIPNTSKRLVADLFDRAATAAIIFHLIKKFTDFFQNDEEETVFQELVLLHMQTGACNFHEITELAENQDDIYSPEELGAGAYSFLSMFNHRCSPNVVRNCYGAVIVMRAVESIKKGEQCYDNYGYHHAVMPKTTRQAKLKRQYFFDCTCEVCTDNWPLYLDLPKIKTDVRVLEGDIFRLQQGDVETAKRVLWEILPKLKGLEEVKPNISLAEIQEVVKQCYGLLANVRRTM</sequence>
<dbReference type="GO" id="GO:0005634">
    <property type="term" value="C:nucleus"/>
    <property type="evidence" value="ECO:0007669"/>
    <property type="project" value="TreeGrafter"/>
</dbReference>
<protein>
    <recommendedName>
        <fullName evidence="8">Protein-lysine N-methyltransferase SMYD4</fullName>
    </recommendedName>
    <alternativeName>
        <fullName evidence="9">SET and MYND domain-containing protein 4</fullName>
    </alternativeName>
</protein>
<dbReference type="CDD" id="cd10536">
    <property type="entry name" value="SET_SMYD4"/>
    <property type="match status" value="1"/>
</dbReference>
<feature type="domain" description="MYND-type" evidence="12">
    <location>
        <begin position="209"/>
        <end position="247"/>
    </location>
</feature>
<dbReference type="InterPro" id="IPR002893">
    <property type="entry name" value="Znf_MYND"/>
</dbReference>
<evidence type="ECO:0000259" key="11">
    <source>
        <dbReference type="PROSITE" id="PS50280"/>
    </source>
</evidence>
<keyword evidence="5 10" id="KW-0863">Zinc-finger</keyword>
<keyword evidence="1" id="KW-0489">Methyltransferase</keyword>
<dbReference type="InterPro" id="IPR011990">
    <property type="entry name" value="TPR-like_helical_dom_sf"/>
</dbReference>
<dbReference type="GO" id="GO:0005737">
    <property type="term" value="C:cytoplasm"/>
    <property type="evidence" value="ECO:0007669"/>
    <property type="project" value="TreeGrafter"/>
</dbReference>
<dbReference type="GO" id="GO:0008757">
    <property type="term" value="F:S-adenosylmethionine-dependent methyltransferase activity"/>
    <property type="evidence" value="ECO:0007669"/>
    <property type="project" value="UniProtKB-ARBA"/>
</dbReference>
<name>A0AAV8W8Z1_9CUCU</name>
<feature type="domain" description="SET" evidence="11">
    <location>
        <begin position="158"/>
        <end position="427"/>
    </location>
</feature>
<dbReference type="EMBL" id="JANEYG010000005">
    <property type="protein sequence ID" value="KAJ8923033.1"/>
    <property type="molecule type" value="Genomic_DNA"/>
</dbReference>
<proteinExistence type="predicted"/>
<evidence type="ECO:0000256" key="5">
    <source>
        <dbReference type="ARBA" id="ARBA00022771"/>
    </source>
</evidence>
<dbReference type="Gene3D" id="6.10.140.2220">
    <property type="match status" value="1"/>
</dbReference>
<reference evidence="13 14" key="1">
    <citation type="journal article" date="2023" name="Insect Mol. Biol.">
        <title>Genome sequencing provides insights into the evolution of gene families encoding plant cell wall-degrading enzymes in longhorned beetles.</title>
        <authorList>
            <person name="Shin N.R."/>
            <person name="Okamura Y."/>
            <person name="Kirsch R."/>
            <person name="Pauchet Y."/>
        </authorList>
    </citation>
    <scope>NUCLEOTIDE SEQUENCE [LARGE SCALE GENOMIC DNA]</scope>
    <source>
        <strain evidence="13">EAD_L_NR</strain>
    </source>
</reference>
<dbReference type="GO" id="GO:0008276">
    <property type="term" value="F:protein methyltransferase activity"/>
    <property type="evidence" value="ECO:0007669"/>
    <property type="project" value="UniProtKB-ARBA"/>
</dbReference>
<dbReference type="InterPro" id="IPR001214">
    <property type="entry name" value="SET_dom"/>
</dbReference>
<comment type="function">
    <text evidence="7">Protein-lysine N-methyltransferase. Monomethylates PRMT5, modulating its transcriptional activity. May also act as a histone methyltransferase. Plays a critical role in cardiac development. Acts as a key epigenetic regulator of gene expression during cardiac development via its dual activities as a methyltransferase and negative regulator of HDAC1.</text>
</comment>
<dbReference type="SUPFAM" id="SSF48452">
    <property type="entry name" value="TPR-like"/>
    <property type="match status" value="1"/>
</dbReference>
<evidence type="ECO:0000256" key="10">
    <source>
        <dbReference type="PROSITE-ProRule" id="PRU00134"/>
    </source>
</evidence>
<keyword evidence="14" id="KW-1185">Reference proteome</keyword>
<dbReference type="SUPFAM" id="SSF82199">
    <property type="entry name" value="SET domain"/>
    <property type="match status" value="1"/>
</dbReference>
<keyword evidence="2" id="KW-0808">Transferase</keyword>
<dbReference type="GO" id="GO:0042826">
    <property type="term" value="F:histone deacetylase binding"/>
    <property type="evidence" value="ECO:0007669"/>
    <property type="project" value="TreeGrafter"/>
</dbReference>
<evidence type="ECO:0000256" key="7">
    <source>
        <dbReference type="ARBA" id="ARBA00093423"/>
    </source>
</evidence>
<evidence type="ECO:0000313" key="13">
    <source>
        <dbReference type="EMBL" id="KAJ8923033.1"/>
    </source>
</evidence>
<comment type="caution">
    <text evidence="13">The sequence shown here is derived from an EMBL/GenBank/DDBJ whole genome shotgun (WGS) entry which is preliminary data.</text>
</comment>
<dbReference type="InterPro" id="IPR044421">
    <property type="entry name" value="SMYD4_SET"/>
</dbReference>
<dbReference type="InterPro" id="IPR046341">
    <property type="entry name" value="SET_dom_sf"/>
</dbReference>
<evidence type="ECO:0000256" key="8">
    <source>
        <dbReference type="ARBA" id="ARBA00093635"/>
    </source>
</evidence>